<dbReference type="AlphaFoldDB" id="A0AAU7MVN5"/>
<reference evidence="3" key="1">
    <citation type="submission" date="2024-05" db="EMBL/GenBank/DDBJ databases">
        <title>Draft Genome Sequences of Flagellimonas sp. MMG031 and Marinobacter sp. MMG032 Isolated from the dinoflagellate Symbiodinium pilosum.</title>
        <authorList>
            <person name="Shikuma N.J."/>
            <person name="Farrell M.V."/>
        </authorList>
    </citation>
    <scope>NUCLEOTIDE SEQUENCE</scope>
    <source>
        <strain evidence="3">MMG031</strain>
    </source>
</reference>
<comment type="similarity">
    <text evidence="1">Belongs to the peptidase S13 family.</text>
</comment>
<dbReference type="InterPro" id="IPR000667">
    <property type="entry name" value="Peptidase_S13"/>
</dbReference>
<protein>
    <submittedName>
        <fullName evidence="3">D-alanyl-D-alanine carboxypeptidase</fullName>
        <ecNumber evidence="3">3.4.16.4</ecNumber>
    </submittedName>
</protein>
<name>A0AAU7MVN5_9FLAO</name>
<proteinExistence type="inferred from homology"/>
<dbReference type="EMBL" id="CP157804">
    <property type="protein sequence ID" value="XBQ22613.1"/>
    <property type="molecule type" value="Genomic_DNA"/>
</dbReference>
<keyword evidence="3" id="KW-0121">Carboxypeptidase</keyword>
<evidence type="ECO:0000256" key="1">
    <source>
        <dbReference type="ARBA" id="ARBA00006096"/>
    </source>
</evidence>
<dbReference type="EC" id="3.4.16.4" evidence="3"/>
<keyword evidence="2 3" id="KW-0378">Hydrolase</keyword>
<sequence>MRKPNQKPLIFLIFKALTLVFLITGCSSLKRTLNQRMDHASFQHSLHGLVVVDANTGEEIYAVNGDIYFTPASNTKIVTFYTGLQLLPKNIPSFRYVVANDTVFFEGSGDPTWLHPFFKDSTAIRWLQKQGNLALFTKNHQEDRYGPGWAWEDYDTYFSPEKSTLPLYGNVVTVFNNEGLEVSPANFKSHIILKDTTIHREEFHNRFYISPIEQDTLEIPFMTSDTLTKELLESALGRKITLSDHFPEGKKQVIYGVETDSIYKRMLFASDNFLAEQLLLAASAMVSDTLSTQKAIDYMLDNDLKDLAQQPRWVDGSGLSRYNLFTPRSFVHILQKLHDQLPEERLFAIFPMWGPDHTVEKWEDPTTEPFLFAKSGSVGNNYNLSGYIKTKSGKLLIFSFMNNHFRVPSQVIREQMYTTLKHLYFNY</sequence>
<dbReference type="RefSeq" id="WP_349351514.1">
    <property type="nucleotide sequence ID" value="NZ_CP157804.1"/>
</dbReference>
<gene>
    <name evidence="3" type="ORF">ABNE31_13510</name>
</gene>
<keyword evidence="3" id="KW-0645">Protease</keyword>
<dbReference type="PROSITE" id="PS51257">
    <property type="entry name" value="PROKAR_LIPOPROTEIN"/>
    <property type="match status" value="1"/>
</dbReference>
<dbReference type="PANTHER" id="PTHR30023">
    <property type="entry name" value="D-ALANYL-D-ALANINE CARBOXYPEPTIDASE"/>
    <property type="match status" value="1"/>
</dbReference>
<dbReference type="PANTHER" id="PTHR30023:SF0">
    <property type="entry name" value="PENICILLIN-SENSITIVE CARBOXYPEPTIDASE A"/>
    <property type="match status" value="1"/>
</dbReference>
<dbReference type="GO" id="GO:0000270">
    <property type="term" value="P:peptidoglycan metabolic process"/>
    <property type="evidence" value="ECO:0007669"/>
    <property type="project" value="TreeGrafter"/>
</dbReference>
<dbReference type="GO" id="GO:0006508">
    <property type="term" value="P:proteolysis"/>
    <property type="evidence" value="ECO:0007669"/>
    <property type="project" value="InterPro"/>
</dbReference>
<organism evidence="3">
    <name type="scientific">Flagellimonas sp. MMG031</name>
    <dbReference type="NCBI Taxonomy" id="3158549"/>
    <lineage>
        <taxon>Bacteria</taxon>
        <taxon>Pseudomonadati</taxon>
        <taxon>Bacteroidota</taxon>
        <taxon>Flavobacteriia</taxon>
        <taxon>Flavobacteriales</taxon>
        <taxon>Flavobacteriaceae</taxon>
        <taxon>Flagellimonas</taxon>
    </lineage>
</organism>
<dbReference type="KEGG" id="fld:ABNE31_13510"/>
<dbReference type="PRINTS" id="PR00922">
    <property type="entry name" value="DADACBPTASE3"/>
</dbReference>
<accession>A0AAU7MVN5</accession>
<evidence type="ECO:0000256" key="2">
    <source>
        <dbReference type="ARBA" id="ARBA00022801"/>
    </source>
</evidence>
<dbReference type="InterPro" id="IPR012338">
    <property type="entry name" value="Beta-lactam/transpept-like"/>
</dbReference>
<dbReference type="Pfam" id="PF02113">
    <property type="entry name" value="Peptidase_S13"/>
    <property type="match status" value="2"/>
</dbReference>
<dbReference type="SUPFAM" id="SSF56601">
    <property type="entry name" value="beta-lactamase/transpeptidase-like"/>
    <property type="match status" value="1"/>
</dbReference>
<evidence type="ECO:0000313" key="3">
    <source>
        <dbReference type="EMBL" id="XBQ22613.1"/>
    </source>
</evidence>
<dbReference type="Gene3D" id="3.40.710.10">
    <property type="entry name" value="DD-peptidase/beta-lactamase superfamily"/>
    <property type="match status" value="2"/>
</dbReference>
<dbReference type="GO" id="GO:0009002">
    <property type="term" value="F:serine-type D-Ala-D-Ala carboxypeptidase activity"/>
    <property type="evidence" value="ECO:0007669"/>
    <property type="project" value="UniProtKB-EC"/>
</dbReference>